<dbReference type="CDD" id="cd04738">
    <property type="entry name" value="DHOD_2_like"/>
    <property type="match status" value="1"/>
</dbReference>
<comment type="cofactor">
    <cofactor evidence="11">
        <name>FMN</name>
        <dbReference type="ChEBI" id="CHEBI:58210"/>
    </cofactor>
    <text evidence="11">Binds 1 FMN per subunit.</text>
</comment>
<comment type="catalytic activity">
    <reaction evidence="10 11">
        <text>(S)-dihydroorotate + a quinone = orotate + a quinol</text>
        <dbReference type="Rhea" id="RHEA:30187"/>
        <dbReference type="ChEBI" id="CHEBI:24646"/>
        <dbReference type="ChEBI" id="CHEBI:30839"/>
        <dbReference type="ChEBI" id="CHEBI:30864"/>
        <dbReference type="ChEBI" id="CHEBI:132124"/>
        <dbReference type="EC" id="1.3.5.2"/>
    </reaction>
</comment>
<dbReference type="InterPro" id="IPR005719">
    <property type="entry name" value="Dihydroorotate_DH_2"/>
</dbReference>
<evidence type="ECO:0000256" key="2">
    <source>
        <dbReference type="ARBA" id="ARBA00005161"/>
    </source>
</evidence>
<accession>A0ABR3JDS5</accession>
<dbReference type="Proteomes" id="UP001556367">
    <property type="component" value="Unassembled WGS sequence"/>
</dbReference>
<keyword evidence="11" id="KW-1133">Transmembrane helix</keyword>
<comment type="subcellular location">
    <subcellularLocation>
        <location evidence="1">Membrane</location>
    </subcellularLocation>
    <subcellularLocation>
        <location evidence="11">Mitochondrion inner membrane</location>
        <topology evidence="11">Single-pass membrane protein</topology>
    </subcellularLocation>
</comment>
<keyword evidence="14" id="KW-1185">Reference proteome</keyword>
<dbReference type="PROSITE" id="PS00911">
    <property type="entry name" value="DHODEHASE_1"/>
    <property type="match status" value="1"/>
</dbReference>
<evidence type="ECO:0000256" key="5">
    <source>
        <dbReference type="ARBA" id="ARBA00017599"/>
    </source>
</evidence>
<reference evidence="14" key="1">
    <citation type="submission" date="2024-06" db="EMBL/GenBank/DDBJ databases">
        <title>Multi-omics analyses provide insights into the biosynthesis of the anticancer antibiotic pleurotin in Hohenbuehelia grisea.</title>
        <authorList>
            <person name="Weaver J.A."/>
            <person name="Alberti F."/>
        </authorList>
    </citation>
    <scope>NUCLEOTIDE SEQUENCE [LARGE SCALE GENOMIC DNA]</scope>
    <source>
        <strain evidence="14">T-177</strain>
    </source>
</reference>
<keyword evidence="9 11" id="KW-0472">Membrane</keyword>
<comment type="similarity">
    <text evidence="3 11">Belongs to the dihydroorotate dehydrogenase family. Type 2 subfamily.</text>
</comment>
<evidence type="ECO:0000256" key="10">
    <source>
        <dbReference type="ARBA" id="ARBA00048639"/>
    </source>
</evidence>
<evidence type="ECO:0000256" key="4">
    <source>
        <dbReference type="ARBA" id="ARBA00012791"/>
    </source>
</evidence>
<feature type="domain" description="Dihydroorotate dehydrogenase catalytic" evidence="12">
    <location>
        <begin position="112"/>
        <end position="423"/>
    </location>
</feature>
<keyword evidence="11" id="KW-0999">Mitochondrion inner membrane</keyword>
<evidence type="ECO:0000256" key="9">
    <source>
        <dbReference type="ARBA" id="ARBA00023136"/>
    </source>
</evidence>
<dbReference type="PANTHER" id="PTHR48109">
    <property type="entry name" value="DIHYDROOROTATE DEHYDROGENASE (QUINONE), MITOCHONDRIAL-RELATED"/>
    <property type="match status" value="1"/>
</dbReference>
<proteinExistence type="inferred from homology"/>
<dbReference type="Gene3D" id="3.20.20.70">
    <property type="entry name" value="Aldolase class I"/>
    <property type="match status" value="1"/>
</dbReference>
<dbReference type="NCBIfam" id="TIGR01036">
    <property type="entry name" value="pyrD_sub2"/>
    <property type="match status" value="1"/>
</dbReference>
<evidence type="ECO:0000256" key="6">
    <source>
        <dbReference type="ARBA" id="ARBA00022630"/>
    </source>
</evidence>
<keyword evidence="8 11" id="KW-0560">Oxidoreductase</keyword>
<name>A0ABR3JDS5_9AGAR</name>
<organism evidence="13 14">
    <name type="scientific">Hohenbuehelia grisea</name>
    <dbReference type="NCBI Taxonomy" id="104357"/>
    <lineage>
        <taxon>Eukaryota</taxon>
        <taxon>Fungi</taxon>
        <taxon>Dikarya</taxon>
        <taxon>Basidiomycota</taxon>
        <taxon>Agaricomycotina</taxon>
        <taxon>Agaricomycetes</taxon>
        <taxon>Agaricomycetidae</taxon>
        <taxon>Agaricales</taxon>
        <taxon>Pleurotineae</taxon>
        <taxon>Pleurotaceae</taxon>
        <taxon>Hohenbuehelia</taxon>
    </lineage>
</organism>
<keyword evidence="7 11" id="KW-0288">FMN</keyword>
<dbReference type="PANTHER" id="PTHR48109:SF4">
    <property type="entry name" value="DIHYDROOROTATE DEHYDROGENASE (QUINONE), MITOCHONDRIAL"/>
    <property type="match status" value="1"/>
</dbReference>
<dbReference type="InterPro" id="IPR013785">
    <property type="entry name" value="Aldolase_TIM"/>
</dbReference>
<evidence type="ECO:0000256" key="7">
    <source>
        <dbReference type="ARBA" id="ARBA00022643"/>
    </source>
</evidence>
<evidence type="ECO:0000256" key="1">
    <source>
        <dbReference type="ARBA" id="ARBA00004370"/>
    </source>
</evidence>
<evidence type="ECO:0000313" key="13">
    <source>
        <dbReference type="EMBL" id="KAL0953707.1"/>
    </source>
</evidence>
<dbReference type="NCBIfam" id="NF003645">
    <property type="entry name" value="PRK05286.1-2"/>
    <property type="match status" value="1"/>
</dbReference>
<comment type="caution">
    <text evidence="13">The sequence shown here is derived from an EMBL/GenBank/DDBJ whole genome shotgun (WGS) entry which is preliminary data.</text>
</comment>
<evidence type="ECO:0000259" key="12">
    <source>
        <dbReference type="Pfam" id="PF01180"/>
    </source>
</evidence>
<protein>
    <recommendedName>
        <fullName evidence="5 11">Dihydroorotate dehydrogenase (quinone), mitochondrial</fullName>
        <shortName evidence="11">DHOdehase</shortName>
        <ecNumber evidence="4 11">1.3.5.2</ecNumber>
    </recommendedName>
</protein>
<sequence>MAALRHLAPRHFTRLQGVLIDSSISPQSRTLFSSARQARSTPIRSTIYATAFTLSAGLFAVYYFDARSAVHRYVLTPVLRYAFDAETGHKLAVKVLRSGLGPRDPVTDDESLKFELWGHSISNPVGLAAGFDKDGEAIDGLFNLGFSWVEIGSVTPKPQPGNPRPRVFHLTEDSALINRYGFPSQGHSSVLARLRARLPSYPSEADAQSASFRGGSLLAVNLGKNKESPVDSPDDFVAGVRTFGPYADALVVNVSSPNTPGLRGLQNRELLEKLLGSVTKARDELAPSNLVSQKPKILLKLAPDLDPQQLGEIAEVIRNSHIDGVIVSNTTTQRPSGLANTNRSEVGGLSGAPLKPYSLAALRTLRAHLPASIPIIGCGGISTGADALEYAKAGASFVQVYTGFGYDGVGSCRRIKDQLVEALAKEGKTWAQVVEEAVAKHSFAPAQPAVKEEASTNGTVAQLIAEAEELKKLLDGFGEKMGKKAEEIAPHITVPLVS</sequence>
<feature type="transmembrane region" description="Helical" evidence="11">
    <location>
        <begin position="46"/>
        <end position="64"/>
    </location>
</feature>
<dbReference type="SUPFAM" id="SSF51395">
    <property type="entry name" value="FMN-linked oxidoreductases"/>
    <property type="match status" value="1"/>
</dbReference>
<keyword evidence="11" id="KW-0812">Transmembrane</keyword>
<evidence type="ECO:0000313" key="14">
    <source>
        <dbReference type="Proteomes" id="UP001556367"/>
    </source>
</evidence>
<keyword evidence="6 11" id="KW-0285">Flavoprotein</keyword>
<evidence type="ECO:0000256" key="11">
    <source>
        <dbReference type="RuleBase" id="RU361255"/>
    </source>
</evidence>
<dbReference type="EC" id="1.3.5.2" evidence="4 11"/>
<dbReference type="InterPro" id="IPR001295">
    <property type="entry name" value="Dihydroorotate_DH_CS"/>
</dbReference>
<evidence type="ECO:0000256" key="3">
    <source>
        <dbReference type="ARBA" id="ARBA00005359"/>
    </source>
</evidence>
<keyword evidence="11" id="KW-0496">Mitochondrion</keyword>
<dbReference type="Pfam" id="PF01180">
    <property type="entry name" value="DHO_dh"/>
    <property type="match status" value="1"/>
</dbReference>
<dbReference type="NCBIfam" id="NF003652">
    <property type="entry name" value="PRK05286.2-5"/>
    <property type="match status" value="1"/>
</dbReference>
<evidence type="ECO:0000256" key="8">
    <source>
        <dbReference type="ARBA" id="ARBA00023002"/>
    </source>
</evidence>
<dbReference type="EMBL" id="JASNQZ010000008">
    <property type="protein sequence ID" value="KAL0953707.1"/>
    <property type="molecule type" value="Genomic_DNA"/>
</dbReference>
<dbReference type="PROSITE" id="PS00912">
    <property type="entry name" value="DHODEHASE_2"/>
    <property type="match status" value="1"/>
</dbReference>
<dbReference type="InterPro" id="IPR005720">
    <property type="entry name" value="Dihydroorotate_DH_cat"/>
</dbReference>
<comment type="pathway">
    <text evidence="2 11">Pyrimidine metabolism; UMP biosynthesis via de novo pathway; orotate from (S)-dihydroorotate (quinone route): step 1/1.</text>
</comment>
<gene>
    <name evidence="13" type="ORF">HGRIS_004900</name>
</gene>
<dbReference type="InterPro" id="IPR050074">
    <property type="entry name" value="DHO_dehydrogenase"/>
</dbReference>